<keyword evidence="3" id="KW-1185">Reference proteome</keyword>
<name>A0A841KYK8_9FIRM</name>
<sequence length="365" mass="42991">MPILETSAKKAEKEIRKILSAEKNVLRPWQLVNYEPIPLTLQTTIEEIEILFNTQAFLRPGFKVEDGKVYIPSLFVKLSGNSFDFLDILTCKTDGSKAKIVYNSTMDFENKKTLRYEDKKVDRILNEEGLIDKEKLYKSSQFKYYYLRKEYQDIIIDKINYILKNRNALFTPIVDVEDTKKIVYTLLNIDKDIMMLLHDFDYQYDIPSIIFYEEEDALFSDRIAYTLALLYLLGMDIIVISAIGYANLENVIQSDLFITFYSNTVKEKLKSYQNESSKNKEENSKRNITADQKRMIHGFTIDEIKFFVGEEAKSYMWPWKRSRNPSAYAEWNLASLIFGLSWLGYRKMYSTLLKFIVFLIIFDLI</sequence>
<dbReference type="AlphaFoldDB" id="A0A841KYK8"/>
<evidence type="ECO:0000259" key="1">
    <source>
        <dbReference type="Pfam" id="PF14266"/>
    </source>
</evidence>
<feature type="domain" description="Putative component of 'biosynthetic module'" evidence="1">
    <location>
        <begin position="43"/>
        <end position="282"/>
    </location>
</feature>
<dbReference type="Pfam" id="PF14266">
    <property type="entry name" value="YceG_bac"/>
    <property type="match status" value="1"/>
</dbReference>
<dbReference type="InterPro" id="IPR025647">
    <property type="entry name" value="YceG_bac"/>
</dbReference>
<dbReference type="EMBL" id="JACHEN010000011">
    <property type="protein sequence ID" value="MBB6215992.1"/>
    <property type="molecule type" value="Genomic_DNA"/>
</dbReference>
<organism evidence="2 3">
    <name type="scientific">Anaerosolibacter carboniphilus</name>
    <dbReference type="NCBI Taxonomy" id="1417629"/>
    <lineage>
        <taxon>Bacteria</taxon>
        <taxon>Bacillati</taxon>
        <taxon>Bacillota</taxon>
        <taxon>Clostridia</taxon>
        <taxon>Peptostreptococcales</taxon>
        <taxon>Thermotaleaceae</taxon>
        <taxon>Anaerosolibacter</taxon>
    </lineage>
</organism>
<reference evidence="2 3" key="1">
    <citation type="submission" date="2020-08" db="EMBL/GenBank/DDBJ databases">
        <title>Genomic Encyclopedia of Type Strains, Phase IV (KMG-IV): sequencing the most valuable type-strain genomes for metagenomic binning, comparative biology and taxonomic classification.</title>
        <authorList>
            <person name="Goeker M."/>
        </authorList>
    </citation>
    <scope>NUCLEOTIDE SEQUENCE [LARGE SCALE GENOMIC DNA]</scope>
    <source>
        <strain evidence="2 3">DSM 103526</strain>
    </source>
</reference>
<proteinExistence type="predicted"/>
<dbReference type="Proteomes" id="UP000579281">
    <property type="component" value="Unassembled WGS sequence"/>
</dbReference>
<comment type="caution">
    <text evidence="2">The sequence shown here is derived from an EMBL/GenBank/DDBJ whole genome shotgun (WGS) entry which is preliminary data.</text>
</comment>
<evidence type="ECO:0000313" key="3">
    <source>
        <dbReference type="Proteomes" id="UP000579281"/>
    </source>
</evidence>
<dbReference type="RefSeq" id="WP_184310534.1">
    <property type="nucleotide sequence ID" value="NZ_JACHEN010000011.1"/>
</dbReference>
<protein>
    <recommendedName>
        <fullName evidence="1">Putative component of 'biosynthetic module' domain-containing protein</fullName>
    </recommendedName>
</protein>
<evidence type="ECO:0000313" key="2">
    <source>
        <dbReference type="EMBL" id="MBB6215992.1"/>
    </source>
</evidence>
<accession>A0A841KYK8</accession>
<gene>
    <name evidence="2" type="ORF">HNQ80_002083</name>
</gene>